<protein>
    <submittedName>
        <fullName evidence="2">Uncharacterized protein</fullName>
    </submittedName>
</protein>
<reference evidence="3" key="1">
    <citation type="submission" date="2015-06" db="EMBL/GenBank/DDBJ databases">
        <title>Comparative genomics of Burkholderia leaf nodule symbionts.</title>
        <authorList>
            <person name="Carlier A."/>
            <person name="Eberl L."/>
            <person name="Pinto-Carbo M."/>
        </authorList>
    </citation>
    <scope>NUCLEOTIDE SEQUENCE [LARGE SCALE GENOMIC DNA]</scope>
    <source>
        <strain evidence="3">UZHbot4</strain>
    </source>
</reference>
<evidence type="ECO:0000256" key="1">
    <source>
        <dbReference type="SAM" id="MobiDB-lite"/>
    </source>
</evidence>
<dbReference type="AlphaFoldDB" id="A0A0L0MFJ3"/>
<evidence type="ECO:0000313" key="2">
    <source>
        <dbReference type="EMBL" id="KND60739.1"/>
    </source>
</evidence>
<sequence length="218" mass="24591">MTDSELPSTDEAIHEDRLWRDDGWTARVIKNEDDDGWAVEMIQAGEAEPALVGPWTMGRDKKNPKPLDANAFRTLVKTASEVLRRHEQQRHAMLHKNVTIELRDETITVTLDIVPDEDDPYADLKAFDAYGEQLAHARVSPHTSSARRTPNAGPKAASRRRTDSTRARRANENAAVGFTRRHVFFDRADQAYFTTNSMRRFLKRPLSVLLSASGLASP</sequence>
<feature type="compositionally biased region" description="Basic and acidic residues" evidence="1">
    <location>
        <begin position="160"/>
        <end position="171"/>
    </location>
</feature>
<comment type="caution">
    <text evidence="2">The sequence shown here is derived from an EMBL/GenBank/DDBJ whole genome shotgun (WGS) entry which is preliminary data.</text>
</comment>
<organism evidence="2 3">
    <name type="scientific">Candidatus Burkholderia verschuerenii</name>
    <dbReference type="NCBI Taxonomy" id="242163"/>
    <lineage>
        <taxon>Bacteria</taxon>
        <taxon>Pseudomonadati</taxon>
        <taxon>Pseudomonadota</taxon>
        <taxon>Betaproteobacteria</taxon>
        <taxon>Burkholderiales</taxon>
        <taxon>Burkholderiaceae</taxon>
        <taxon>Burkholderia</taxon>
    </lineage>
</organism>
<evidence type="ECO:0000313" key="3">
    <source>
        <dbReference type="Proteomes" id="UP000036959"/>
    </source>
</evidence>
<proteinExistence type="predicted"/>
<name>A0A0L0MFJ3_9BURK</name>
<accession>A0A0L0MFJ3</accession>
<gene>
    <name evidence="2" type="ORF">BVER_05549</name>
</gene>
<dbReference type="EMBL" id="LFJJ01000047">
    <property type="protein sequence ID" value="KND60739.1"/>
    <property type="molecule type" value="Genomic_DNA"/>
</dbReference>
<dbReference type="Proteomes" id="UP000036959">
    <property type="component" value="Unassembled WGS sequence"/>
</dbReference>
<feature type="region of interest" description="Disordered" evidence="1">
    <location>
        <begin position="136"/>
        <end position="173"/>
    </location>
</feature>
<keyword evidence="3" id="KW-1185">Reference proteome</keyword>